<protein>
    <submittedName>
        <fullName evidence="3">Uncharacterized protein</fullName>
    </submittedName>
</protein>
<feature type="region of interest" description="Disordered" evidence="1">
    <location>
        <begin position="76"/>
        <end position="102"/>
    </location>
</feature>
<sequence length="222" mass="26071">MGEANVFNTFSFNKWAEQKKEEEIDKETKRRRHEQIKRLKEKLRKERALREAGMGDGDLDLEALILAIQNANYQDVDETETTEMKSDSTTNENDPRAAYRGDPTSDAYILQEVMKYANDHPDGGDFRKGRPQTAQKPPDFERFNYNRRYADLESQRAKTPERTRTPPPPRSYQERPRSQVRPASRRPSSSLGNQMFQYNRKVSEVTPSNEYTNNGYRNEKYY</sequence>
<dbReference type="AlphaFoldDB" id="A0AAF3FJQ6"/>
<name>A0AAF3FJQ6_9BILA</name>
<accession>A0AAF3FJQ6</accession>
<feature type="compositionally biased region" description="Polar residues" evidence="1">
    <location>
        <begin position="186"/>
        <end position="197"/>
    </location>
</feature>
<feature type="compositionally biased region" description="Basic and acidic residues" evidence="1">
    <location>
        <begin position="138"/>
        <end position="164"/>
    </location>
</feature>
<evidence type="ECO:0000256" key="1">
    <source>
        <dbReference type="SAM" id="MobiDB-lite"/>
    </source>
</evidence>
<dbReference type="WBParaSite" id="MBELARI_LOCUS7348">
    <property type="protein sequence ID" value="MBELARI_LOCUS7348"/>
    <property type="gene ID" value="MBELARI_LOCUS7348"/>
</dbReference>
<reference evidence="3" key="1">
    <citation type="submission" date="2024-02" db="UniProtKB">
        <authorList>
            <consortium name="WormBaseParasite"/>
        </authorList>
    </citation>
    <scope>IDENTIFICATION</scope>
</reference>
<evidence type="ECO:0000313" key="2">
    <source>
        <dbReference type="Proteomes" id="UP000887575"/>
    </source>
</evidence>
<feature type="region of interest" description="Disordered" evidence="1">
    <location>
        <begin position="117"/>
        <end position="222"/>
    </location>
</feature>
<evidence type="ECO:0000313" key="3">
    <source>
        <dbReference type="WBParaSite" id="MBELARI_LOCUS7348"/>
    </source>
</evidence>
<dbReference type="Proteomes" id="UP000887575">
    <property type="component" value="Unassembled WGS sequence"/>
</dbReference>
<proteinExistence type="predicted"/>
<keyword evidence="2" id="KW-1185">Reference proteome</keyword>
<feature type="compositionally biased region" description="Basic and acidic residues" evidence="1">
    <location>
        <begin position="117"/>
        <end position="128"/>
    </location>
</feature>
<feature type="compositionally biased region" description="Polar residues" evidence="1">
    <location>
        <begin position="205"/>
        <end position="216"/>
    </location>
</feature>
<organism evidence="2 3">
    <name type="scientific">Mesorhabditis belari</name>
    <dbReference type="NCBI Taxonomy" id="2138241"/>
    <lineage>
        <taxon>Eukaryota</taxon>
        <taxon>Metazoa</taxon>
        <taxon>Ecdysozoa</taxon>
        <taxon>Nematoda</taxon>
        <taxon>Chromadorea</taxon>
        <taxon>Rhabditida</taxon>
        <taxon>Rhabditina</taxon>
        <taxon>Rhabditomorpha</taxon>
        <taxon>Rhabditoidea</taxon>
        <taxon>Rhabditidae</taxon>
        <taxon>Mesorhabditinae</taxon>
        <taxon>Mesorhabditis</taxon>
    </lineage>
</organism>